<keyword evidence="1" id="KW-1133">Transmembrane helix</keyword>
<dbReference type="InterPro" id="IPR025874">
    <property type="entry name" value="DZR"/>
</dbReference>
<feature type="transmembrane region" description="Helical" evidence="1">
    <location>
        <begin position="151"/>
        <end position="176"/>
    </location>
</feature>
<feature type="transmembrane region" description="Helical" evidence="1">
    <location>
        <begin position="98"/>
        <end position="116"/>
    </location>
</feature>
<protein>
    <submittedName>
        <fullName evidence="3">Zinc ribbon domain-containing protein</fullName>
    </submittedName>
</protein>
<evidence type="ECO:0000256" key="1">
    <source>
        <dbReference type="SAM" id="Phobius"/>
    </source>
</evidence>
<evidence type="ECO:0000259" key="2">
    <source>
        <dbReference type="Pfam" id="PF12773"/>
    </source>
</evidence>
<organism evidence="3 4">
    <name type="scientific">Segatella copri</name>
    <dbReference type="NCBI Taxonomy" id="165179"/>
    <lineage>
        <taxon>Bacteria</taxon>
        <taxon>Pseudomonadati</taxon>
        <taxon>Bacteroidota</taxon>
        <taxon>Bacteroidia</taxon>
        <taxon>Bacteroidales</taxon>
        <taxon>Prevotellaceae</taxon>
        <taxon>Segatella</taxon>
    </lineage>
</organism>
<dbReference type="RefSeq" id="WP_264948815.1">
    <property type="nucleotide sequence ID" value="NZ_JAPDVB010000001.1"/>
</dbReference>
<feature type="domain" description="DZANK-type" evidence="2">
    <location>
        <begin position="7"/>
        <end position="50"/>
    </location>
</feature>
<evidence type="ECO:0000313" key="4">
    <source>
        <dbReference type="Proteomes" id="UP001208620"/>
    </source>
</evidence>
<feature type="transmembrane region" description="Helical" evidence="1">
    <location>
        <begin position="122"/>
        <end position="144"/>
    </location>
</feature>
<accession>A0AAW5UKK4</accession>
<dbReference type="AlphaFoldDB" id="A0AAW5UKK4"/>
<proteinExistence type="predicted"/>
<keyword evidence="1" id="KW-0472">Membrane</keyword>
<dbReference type="Proteomes" id="UP001208620">
    <property type="component" value="Unassembled WGS sequence"/>
</dbReference>
<name>A0AAW5UKK4_9BACT</name>
<comment type="caution">
    <text evidence="3">The sequence shown here is derived from an EMBL/GenBank/DDBJ whole genome shotgun (WGS) entry which is preliminary data.</text>
</comment>
<dbReference type="EMBL" id="JAPDVD010000001">
    <property type="protein sequence ID" value="MCW4137590.1"/>
    <property type="molecule type" value="Genomic_DNA"/>
</dbReference>
<reference evidence="3" key="1">
    <citation type="submission" date="2022-11" db="EMBL/GenBank/DDBJ databases">
        <title>Genomic repertoires linked with pathogenic potency of arthritogenic Prevotella copri isolated from the gut of rheumatoid arthritis patients.</title>
        <authorList>
            <person name="Nii T."/>
            <person name="Maeda Y."/>
            <person name="Motooka D."/>
            <person name="Naito M."/>
            <person name="Matsumoto Y."/>
            <person name="Ogawa T."/>
            <person name="Oguro-Igashira E."/>
            <person name="Kishikawa T."/>
            <person name="Yamashita M."/>
            <person name="Koizumi S."/>
            <person name="Kurakawa T."/>
            <person name="Okumura R."/>
            <person name="Kayama H."/>
            <person name="Murakami M."/>
            <person name="Sakaguchi T."/>
            <person name="Das B."/>
            <person name="Nakamura S."/>
            <person name="Okada Y."/>
            <person name="Kumanogoh A."/>
            <person name="Takeda K."/>
        </authorList>
    </citation>
    <scope>NUCLEOTIDE SEQUENCE</scope>
    <source>
        <strain evidence="3">H105_2-2</strain>
    </source>
</reference>
<evidence type="ECO:0000313" key="3">
    <source>
        <dbReference type="EMBL" id="MCW4137590.1"/>
    </source>
</evidence>
<gene>
    <name evidence="3" type="ORF">ONT01_07330</name>
</gene>
<dbReference type="Pfam" id="PF12773">
    <property type="entry name" value="DZR"/>
    <property type="match status" value="1"/>
</dbReference>
<keyword evidence="1" id="KW-0812">Transmembrane</keyword>
<sequence length="188" mass="21671">MEETKLCPFCGQEIKSSAKKCIHCGKWLEKKCPACGEWIKIDANKCRYCGSWQGDYEKWKYEKATGIKTDPTPQPSAPAVDEERMKQMMEEKSDEKNSGCLLYVEGLIVLSLYMWYFDWGWIEWIIAYVVFSILTSIHFTRILVCLAMCGLWAYFAYGVFESWIVAVIAFLGAAAFHGPQFSKLKYDD</sequence>